<accession>A0ABW3NAR6</accession>
<dbReference type="PANTHER" id="PTHR30294:SF29">
    <property type="entry name" value="MULTIDRUG ABC TRANSPORTER PERMEASE YBHS-RELATED"/>
    <property type="match status" value="1"/>
</dbReference>
<gene>
    <name evidence="8" type="ORF">ACFQ19_01155</name>
</gene>
<keyword evidence="4 6" id="KW-1133">Transmembrane helix</keyword>
<evidence type="ECO:0000313" key="9">
    <source>
        <dbReference type="Proteomes" id="UP001597041"/>
    </source>
</evidence>
<comment type="caution">
    <text evidence="8">The sequence shown here is derived from an EMBL/GenBank/DDBJ whole genome shotgun (WGS) entry which is preliminary data.</text>
</comment>
<feature type="transmembrane region" description="Helical" evidence="6">
    <location>
        <begin position="21"/>
        <end position="42"/>
    </location>
</feature>
<reference evidence="9" key="1">
    <citation type="journal article" date="2019" name="Int. J. Syst. Evol. Microbiol.">
        <title>The Global Catalogue of Microorganisms (GCM) 10K type strain sequencing project: providing services to taxonomists for standard genome sequencing and annotation.</title>
        <authorList>
            <consortium name="The Broad Institute Genomics Platform"/>
            <consortium name="The Broad Institute Genome Sequencing Center for Infectious Disease"/>
            <person name="Wu L."/>
            <person name="Ma J."/>
        </authorList>
    </citation>
    <scope>NUCLEOTIDE SEQUENCE [LARGE SCALE GENOMIC DNA]</scope>
    <source>
        <strain evidence="9">CCUG 56608</strain>
    </source>
</reference>
<evidence type="ECO:0000256" key="1">
    <source>
        <dbReference type="ARBA" id="ARBA00004651"/>
    </source>
</evidence>
<evidence type="ECO:0000256" key="5">
    <source>
        <dbReference type="ARBA" id="ARBA00023136"/>
    </source>
</evidence>
<keyword evidence="9" id="KW-1185">Reference proteome</keyword>
<feature type="domain" description="ABC-2 type transporter transmembrane" evidence="7">
    <location>
        <begin position="19"/>
        <end position="389"/>
    </location>
</feature>
<evidence type="ECO:0000256" key="2">
    <source>
        <dbReference type="ARBA" id="ARBA00022475"/>
    </source>
</evidence>
<organism evidence="8 9">
    <name type="scientific">Oceanobacillus locisalsi</name>
    <dbReference type="NCBI Taxonomy" id="546107"/>
    <lineage>
        <taxon>Bacteria</taxon>
        <taxon>Bacillati</taxon>
        <taxon>Bacillota</taxon>
        <taxon>Bacilli</taxon>
        <taxon>Bacillales</taxon>
        <taxon>Bacillaceae</taxon>
        <taxon>Oceanobacillus</taxon>
    </lineage>
</organism>
<keyword evidence="2" id="KW-1003">Cell membrane</keyword>
<sequence length="415" mass="46288">MHNSLKVARWELKRNLKNKTFIIGLFITPAIFILFFVLGSLFSGSDDNADTDENMTVYVNENIGFFEEIETINSEQNFGWDVQRTDTLKSEITEVNEPYTAYLFINEQSLEENRIATYTSEEADPLFPGQLQALTAPLQMIKAEASGLSQQEINQLLEPITFVEGTDQGEGETPSSIEENSLIGLENPWETIIPGLFAGIIMLSITFTGMAIFQSASQEKKDKIAEIILSSLTPSELMQGKIIGYFLLGLIQVAVFIVILLPFTIWQTDIPIVENLLVPRTIFFVLIALLSYLMFASIFVGVGATMSDISSAGNLQGLVMMLPFLQFAVIGPVISNPEGIFATVSTYISFTAPLTLLIRLTLLDSWPWMEIIISIAVIALSIYIFMKLAGKIFKVGILLYGKNATPKEIWKWIRM</sequence>
<protein>
    <submittedName>
        <fullName evidence="8">ABC transporter permease</fullName>
    </submittedName>
</protein>
<feature type="transmembrane region" description="Helical" evidence="6">
    <location>
        <begin position="192"/>
        <end position="213"/>
    </location>
</feature>
<dbReference type="Pfam" id="PF12698">
    <property type="entry name" value="ABC2_membrane_3"/>
    <property type="match status" value="1"/>
</dbReference>
<feature type="transmembrane region" description="Helical" evidence="6">
    <location>
        <begin position="281"/>
        <end position="303"/>
    </location>
</feature>
<evidence type="ECO:0000256" key="4">
    <source>
        <dbReference type="ARBA" id="ARBA00022989"/>
    </source>
</evidence>
<evidence type="ECO:0000256" key="3">
    <source>
        <dbReference type="ARBA" id="ARBA00022692"/>
    </source>
</evidence>
<keyword evidence="5 6" id="KW-0472">Membrane</keyword>
<dbReference type="InterPro" id="IPR051449">
    <property type="entry name" value="ABC-2_transporter_component"/>
</dbReference>
<evidence type="ECO:0000256" key="6">
    <source>
        <dbReference type="SAM" id="Phobius"/>
    </source>
</evidence>
<name>A0ABW3NAR6_9BACI</name>
<feature type="transmembrane region" description="Helical" evidence="6">
    <location>
        <begin position="367"/>
        <end position="386"/>
    </location>
</feature>
<dbReference type="RefSeq" id="WP_379590066.1">
    <property type="nucleotide sequence ID" value="NZ_JBHTKK010000001.1"/>
</dbReference>
<dbReference type="EMBL" id="JBHTKK010000001">
    <property type="protein sequence ID" value="MFD1064621.1"/>
    <property type="molecule type" value="Genomic_DNA"/>
</dbReference>
<keyword evidence="3 6" id="KW-0812">Transmembrane</keyword>
<feature type="transmembrane region" description="Helical" evidence="6">
    <location>
        <begin position="242"/>
        <end position="261"/>
    </location>
</feature>
<evidence type="ECO:0000313" key="8">
    <source>
        <dbReference type="EMBL" id="MFD1064621.1"/>
    </source>
</evidence>
<dbReference type="InterPro" id="IPR013525">
    <property type="entry name" value="ABC2_TM"/>
</dbReference>
<comment type="subcellular location">
    <subcellularLocation>
        <location evidence="1">Cell membrane</location>
        <topology evidence="1">Multi-pass membrane protein</topology>
    </subcellularLocation>
</comment>
<dbReference type="PANTHER" id="PTHR30294">
    <property type="entry name" value="MEMBRANE COMPONENT OF ABC TRANSPORTER YHHJ-RELATED"/>
    <property type="match status" value="1"/>
</dbReference>
<proteinExistence type="predicted"/>
<feature type="transmembrane region" description="Helical" evidence="6">
    <location>
        <begin position="315"/>
        <end position="334"/>
    </location>
</feature>
<dbReference type="Proteomes" id="UP001597041">
    <property type="component" value="Unassembled WGS sequence"/>
</dbReference>
<evidence type="ECO:0000259" key="7">
    <source>
        <dbReference type="Pfam" id="PF12698"/>
    </source>
</evidence>
<feature type="transmembrane region" description="Helical" evidence="6">
    <location>
        <begin position="340"/>
        <end position="360"/>
    </location>
</feature>